<accession>A0A834C4U7</accession>
<dbReference type="Proteomes" id="UP000646548">
    <property type="component" value="Unassembled WGS sequence"/>
</dbReference>
<dbReference type="AlphaFoldDB" id="A0A834C4U7"/>
<reference evidence="2" key="1">
    <citation type="journal article" name="BMC Genomics">
        <title>Long-read sequencing and de novo genome assembly of marine medaka (Oryzias melastigma).</title>
        <authorList>
            <person name="Liang P."/>
            <person name="Saqib H.S.A."/>
            <person name="Ni X."/>
            <person name="Shen Y."/>
        </authorList>
    </citation>
    <scope>NUCLEOTIDE SEQUENCE</scope>
    <source>
        <strain evidence="2">Bigg-433</strain>
    </source>
</reference>
<protein>
    <submittedName>
        <fullName evidence="2">Uncharacterized protein</fullName>
    </submittedName>
</protein>
<comment type="caution">
    <text evidence="2">The sequence shown here is derived from an EMBL/GenBank/DDBJ whole genome shotgun (WGS) entry which is preliminary data.</text>
</comment>
<proteinExistence type="predicted"/>
<evidence type="ECO:0000313" key="3">
    <source>
        <dbReference type="Proteomes" id="UP000646548"/>
    </source>
</evidence>
<feature type="region of interest" description="Disordered" evidence="1">
    <location>
        <begin position="84"/>
        <end position="116"/>
    </location>
</feature>
<dbReference type="EMBL" id="WKFB01000527">
    <property type="protein sequence ID" value="KAF6720450.1"/>
    <property type="molecule type" value="Genomic_DNA"/>
</dbReference>
<sequence>MTSETRNSSAGGTRRKECFVSEGPFSAITVPTDTRLYALMMSFSVNVLRRGSLMSNPRAFSLGASFFGQIRACPFGTTARAGFEDTTRGGDENEGKSNNKIEAKVKSFHAETVSRS</sequence>
<gene>
    <name evidence="2" type="ORF">FQA47_002931</name>
</gene>
<evidence type="ECO:0000313" key="2">
    <source>
        <dbReference type="EMBL" id="KAF6720450.1"/>
    </source>
</evidence>
<name>A0A834C4U7_ORYME</name>
<evidence type="ECO:0000256" key="1">
    <source>
        <dbReference type="SAM" id="MobiDB-lite"/>
    </source>
</evidence>
<organism evidence="2 3">
    <name type="scientific">Oryzias melastigma</name>
    <name type="common">Marine medaka</name>
    <dbReference type="NCBI Taxonomy" id="30732"/>
    <lineage>
        <taxon>Eukaryota</taxon>
        <taxon>Metazoa</taxon>
        <taxon>Chordata</taxon>
        <taxon>Craniata</taxon>
        <taxon>Vertebrata</taxon>
        <taxon>Euteleostomi</taxon>
        <taxon>Actinopterygii</taxon>
        <taxon>Neopterygii</taxon>
        <taxon>Teleostei</taxon>
        <taxon>Neoteleostei</taxon>
        <taxon>Acanthomorphata</taxon>
        <taxon>Ovalentaria</taxon>
        <taxon>Atherinomorphae</taxon>
        <taxon>Beloniformes</taxon>
        <taxon>Adrianichthyidae</taxon>
        <taxon>Oryziinae</taxon>
        <taxon>Oryzias</taxon>
    </lineage>
</organism>